<dbReference type="EMBL" id="JANPWB010000002">
    <property type="protein sequence ID" value="KAJ1204963.1"/>
    <property type="molecule type" value="Genomic_DNA"/>
</dbReference>
<evidence type="ECO:0000256" key="1">
    <source>
        <dbReference type="SAM" id="MobiDB-lite"/>
    </source>
</evidence>
<protein>
    <submittedName>
        <fullName evidence="2">Uncharacterized protein</fullName>
    </submittedName>
</protein>
<dbReference type="AlphaFoldDB" id="A0AAV7VTC8"/>
<accession>A0AAV7VTC8</accession>
<gene>
    <name evidence="2" type="ORF">NDU88_000398</name>
</gene>
<evidence type="ECO:0000313" key="2">
    <source>
        <dbReference type="EMBL" id="KAJ1204963.1"/>
    </source>
</evidence>
<organism evidence="2 3">
    <name type="scientific">Pleurodeles waltl</name>
    <name type="common">Iberian ribbed newt</name>
    <dbReference type="NCBI Taxonomy" id="8319"/>
    <lineage>
        <taxon>Eukaryota</taxon>
        <taxon>Metazoa</taxon>
        <taxon>Chordata</taxon>
        <taxon>Craniata</taxon>
        <taxon>Vertebrata</taxon>
        <taxon>Euteleostomi</taxon>
        <taxon>Amphibia</taxon>
        <taxon>Batrachia</taxon>
        <taxon>Caudata</taxon>
        <taxon>Salamandroidea</taxon>
        <taxon>Salamandridae</taxon>
        <taxon>Pleurodelinae</taxon>
        <taxon>Pleurodeles</taxon>
    </lineage>
</organism>
<comment type="caution">
    <text evidence="2">The sequence shown here is derived from an EMBL/GenBank/DDBJ whole genome shotgun (WGS) entry which is preliminary data.</text>
</comment>
<proteinExistence type="predicted"/>
<feature type="region of interest" description="Disordered" evidence="1">
    <location>
        <begin position="79"/>
        <end position="144"/>
    </location>
</feature>
<sequence length="216" mass="22462">MWNQKCCTTGSLKGAQTVAGYGVGKAFSKQCRLCHMQAATGNKKAQYLANSCCVLGRVAGSFLEDPGKHGPSLLRELHSNSPAVGAPNSDGRGASRLRGSVEQRSVVGDSRKRYSDDGSGQQQHVAAGATKGGMPPGTKDQWCGGHRLGAARQQVDAAATTAAGPKMGQTGSTARWREQMAADQDAVWQGCRGTGAGRQARGDTPSLSMYSGCCVE</sequence>
<dbReference type="Proteomes" id="UP001066276">
    <property type="component" value="Chromosome 1_2"/>
</dbReference>
<evidence type="ECO:0000313" key="3">
    <source>
        <dbReference type="Proteomes" id="UP001066276"/>
    </source>
</evidence>
<name>A0AAV7VTC8_PLEWA</name>
<reference evidence="2" key="1">
    <citation type="journal article" date="2022" name="bioRxiv">
        <title>Sequencing and chromosome-scale assembly of the giantPleurodeles waltlgenome.</title>
        <authorList>
            <person name="Brown T."/>
            <person name="Elewa A."/>
            <person name="Iarovenko S."/>
            <person name="Subramanian E."/>
            <person name="Araus A.J."/>
            <person name="Petzold A."/>
            <person name="Susuki M."/>
            <person name="Suzuki K.-i.T."/>
            <person name="Hayashi T."/>
            <person name="Toyoda A."/>
            <person name="Oliveira C."/>
            <person name="Osipova E."/>
            <person name="Leigh N.D."/>
            <person name="Simon A."/>
            <person name="Yun M.H."/>
        </authorList>
    </citation>
    <scope>NUCLEOTIDE SEQUENCE</scope>
    <source>
        <strain evidence="2">20211129_DDA</strain>
        <tissue evidence="2">Liver</tissue>
    </source>
</reference>
<keyword evidence="3" id="KW-1185">Reference proteome</keyword>